<dbReference type="Proteomes" id="UP000276770">
    <property type="component" value="Unassembled WGS sequence"/>
</dbReference>
<comment type="caution">
    <text evidence="1">The sequence shown here is derived from an EMBL/GenBank/DDBJ whole genome shotgun (WGS) entry which is preliminary data.</text>
</comment>
<dbReference type="GO" id="GO:0004181">
    <property type="term" value="F:metallocarboxypeptidase activity"/>
    <property type="evidence" value="ECO:0007669"/>
    <property type="project" value="InterPro"/>
</dbReference>
<dbReference type="Pfam" id="PF10994">
    <property type="entry name" value="DUF2817"/>
    <property type="match status" value="1"/>
</dbReference>
<dbReference type="Gene3D" id="3.40.630.10">
    <property type="entry name" value="Zn peptidases"/>
    <property type="match status" value="1"/>
</dbReference>
<name>A0A3L7JX95_9BACI</name>
<dbReference type="OrthoDB" id="4014363at2"/>
<evidence type="ECO:0000313" key="2">
    <source>
        <dbReference type="Proteomes" id="UP000276770"/>
    </source>
</evidence>
<protein>
    <submittedName>
        <fullName evidence="1">DUF2817 domain-containing protein</fullName>
    </submittedName>
</protein>
<proteinExistence type="predicted"/>
<dbReference type="CDD" id="cd06233">
    <property type="entry name" value="M14-like"/>
    <property type="match status" value="1"/>
</dbReference>
<dbReference type="GO" id="GO:0008270">
    <property type="term" value="F:zinc ion binding"/>
    <property type="evidence" value="ECO:0007669"/>
    <property type="project" value="InterPro"/>
</dbReference>
<dbReference type="GO" id="GO:0006508">
    <property type="term" value="P:proteolysis"/>
    <property type="evidence" value="ECO:0007669"/>
    <property type="project" value="InterPro"/>
</dbReference>
<accession>A0A3L7JX95</accession>
<sequence>MNQLFTETYEQSKEEFWRKEEKLKKKWSEVDRESINVCDDQTLTLDLIHCKANLSKRALVITTGLHGIEGYVGSAMMNLFIERFSGMLDEMDTSLILMHAINPWGMKYFRKVNEHNVDLNRNFIFNRETDDLSNESYVKAKSLLEPKGGLGWFEFGSRLLKTMMSMNKKELTAAVTMGQYINKEGVYYGGDRCESATVYLQDYFQKFFLMYDQVVLLDMHTGYGPSKQMHLVNSRFDDESPDFWKQALKYPYISETTADSFYKINGDMIDFLYQFKNQVSPSTKLFATTFEFGTLGETLLAQLQSLKTTIEENAAYFYGDRKSRDKTRECLKKLYDPNDSSWREKAVRDAIQAFEGIIHTFFEDGSWPQSLPKKSKI</sequence>
<reference evidence="1 2" key="1">
    <citation type="submission" date="2018-10" db="EMBL/GenBank/DDBJ databases">
        <title>Falsibacillus sp. genome draft.</title>
        <authorList>
            <person name="Shi S."/>
        </authorList>
    </citation>
    <scope>NUCLEOTIDE SEQUENCE [LARGE SCALE GENOMIC DNA]</scope>
    <source>
        <strain evidence="1 2">GY 10110</strain>
    </source>
</reference>
<evidence type="ECO:0000313" key="1">
    <source>
        <dbReference type="EMBL" id="RLQ95376.1"/>
    </source>
</evidence>
<organism evidence="1 2">
    <name type="scientific">Falsibacillus albus</name>
    <dbReference type="NCBI Taxonomy" id="2478915"/>
    <lineage>
        <taxon>Bacteria</taxon>
        <taxon>Bacillati</taxon>
        <taxon>Bacillota</taxon>
        <taxon>Bacilli</taxon>
        <taxon>Bacillales</taxon>
        <taxon>Bacillaceae</taxon>
        <taxon>Falsibacillus</taxon>
    </lineage>
</organism>
<gene>
    <name evidence="1" type="ORF">D9X91_10065</name>
</gene>
<dbReference type="InterPro" id="IPR021259">
    <property type="entry name" value="DUF2817"/>
</dbReference>
<keyword evidence="2" id="KW-1185">Reference proteome</keyword>
<dbReference type="SUPFAM" id="SSF53187">
    <property type="entry name" value="Zn-dependent exopeptidases"/>
    <property type="match status" value="1"/>
</dbReference>
<dbReference type="RefSeq" id="WP_121680491.1">
    <property type="nucleotide sequence ID" value="NZ_RCVZ01000006.1"/>
</dbReference>
<dbReference type="AlphaFoldDB" id="A0A3L7JX95"/>
<dbReference type="EMBL" id="RCVZ01000006">
    <property type="protein sequence ID" value="RLQ95376.1"/>
    <property type="molecule type" value="Genomic_DNA"/>
</dbReference>